<dbReference type="Pfam" id="PF03797">
    <property type="entry name" value="Autotransporter"/>
    <property type="match status" value="1"/>
</dbReference>
<gene>
    <name evidence="4" type="primary">prn</name>
    <name evidence="4" type="ORF">PSEMO_46100</name>
</gene>
<dbReference type="PANTHER" id="PTHR35037">
    <property type="entry name" value="C-TERMINAL REGION OF AIDA-LIKE PROTEIN"/>
    <property type="match status" value="1"/>
</dbReference>
<dbReference type="InterPro" id="IPR051551">
    <property type="entry name" value="Autotransporter_adhesion"/>
</dbReference>
<proteinExistence type="predicted"/>
<dbReference type="PROSITE" id="PS51208">
    <property type="entry name" value="AUTOTRANSPORTER"/>
    <property type="match status" value="1"/>
</dbReference>
<dbReference type="NCBIfam" id="TIGR01414">
    <property type="entry name" value="autotrans_barl"/>
    <property type="match status" value="2"/>
</dbReference>
<name>A0A1Q9QZE2_PSEPU</name>
<dbReference type="InterPro" id="IPR005546">
    <property type="entry name" value="Autotransporte_beta"/>
</dbReference>
<dbReference type="PRINTS" id="PR01484">
    <property type="entry name" value="PRTACTNFAMLY"/>
</dbReference>
<dbReference type="InterPro" id="IPR012332">
    <property type="entry name" value="Autotransporter_pectin_lyase_C"/>
</dbReference>
<evidence type="ECO:0000256" key="1">
    <source>
        <dbReference type="ARBA" id="ARBA00022729"/>
    </source>
</evidence>
<evidence type="ECO:0000256" key="2">
    <source>
        <dbReference type="SAM" id="SignalP"/>
    </source>
</evidence>
<dbReference type="SMART" id="SM00869">
    <property type="entry name" value="Autotransporter"/>
    <property type="match status" value="1"/>
</dbReference>
<dbReference type="EMBL" id="MKZO01000046">
    <property type="protein sequence ID" value="OLS60513.1"/>
    <property type="molecule type" value="Genomic_DNA"/>
</dbReference>
<dbReference type="InterPro" id="IPR006315">
    <property type="entry name" value="OM_autotransptr_brl_dom"/>
</dbReference>
<dbReference type="Pfam" id="PF03212">
    <property type="entry name" value="Pertactin"/>
    <property type="match status" value="1"/>
</dbReference>
<reference evidence="4 5" key="1">
    <citation type="submission" date="2016-10" db="EMBL/GenBank/DDBJ databases">
        <title>Genome Sequence of Pseudomonas putida GM4FR.</title>
        <authorList>
            <person name="Poehlein A."/>
            <person name="Wemheuer F."/>
            <person name="Hollensteiner J."/>
            <person name="Wemheuer B."/>
        </authorList>
    </citation>
    <scope>NUCLEOTIDE SEQUENCE [LARGE SCALE GENOMIC DNA]</scope>
    <source>
        <strain evidence="4 5">GM4FR</strain>
    </source>
</reference>
<sequence>MKTHNASTTMATPRHPPHRLLPIAMVVAALISGSAMAADYSTPLRFDNQSSVSTLVRKQVDVTSANPAISLQGLTFAIDSVSVRNASGTGIDMQAAAALMAQSLNGLTLGSAAPVISISGASRADLVGPGVLQTSGGRSPVVLLRDGELHLVDMDLRTLGVLSPGVDMGANATLNVARGSIETFEMSSAGIREVDNTQAGVVNGTLIHTHKAESAGVLASNSSGLLSLEGTGIFTEGASSDGVNIQQKSRVDLLGNSTVHTLGERASALRATTGSSIRVADGSLLTEGRYAAAARVASDGVIELERSQVLATGSSAAALGLEGASRISLANSSVGNLDGSTVVFEGSSQAPGVGYLQLRGSHIAGPQALFETQPGSQGLALLDDSDLISSQGTSFLVGARSELKAQLQSTQVSAVELARVNGDGRFDLTARNSELRGDTLLQAPGSGMLDMDLDNSRWMLKGSSAVSNLSLTNSDVMFGGSNFEVLTVHGDLSGSGRFLMKTDLSSTQGDLLSVQGSVSGQHELMVADSGHDANGAPLKVVASSGGAGTFSLLGGHVDAGAYRYGLQRQGSDWYLAETGQIVPIQSLAPARPYQAIPTPMSSNVAMTALNPSLPAQSVPTPLSSTVAMTALNPSLPAQSVPTPVNSNVAMTALNPSLPAQSVPTPVSSNVAMTALNPSLPAQSVPTPVNSNVAMTTLNPSLPAQSVPTPVSSNVAMTALNPSLPAQSVPTPVNSNVAMTSLNPSLPAQSVPTPVSSNVAMTALNPSLPAQSVPTPVSTNVAMATLTPSQPNQSVPHLPQNQRLSKGANAALGMQTAAAGLWHNEMGTLNRRLGELRLGEDEGGLWARAMTTEQHLKANDSRAFDQNINGTQLGADAVITDGNGRLYVGGMLGAARSEQDFGERSKGVIDSRSVGLYTTWIGDTGLYVDTVVKYDHLDGQVKVTDNLGHRVRGRYDGNAYGASVEVGRQFVLGDGWFVEPQAQISAVHLDGPHYTSSDGLKVDAQAQESVEGRLGGRAGRDFIMENGSHIQSYISVSQIEELAGKTHVTVDGHQLENSLPGARTDYGLGTTVQLSERQKVMLEVHYEQGPKIEQPLEVTVGYRILW</sequence>
<dbReference type="Proteomes" id="UP000186736">
    <property type="component" value="Unassembled WGS sequence"/>
</dbReference>
<dbReference type="SUPFAM" id="SSF51126">
    <property type="entry name" value="Pectin lyase-like"/>
    <property type="match status" value="1"/>
</dbReference>
<dbReference type="InterPro" id="IPR036709">
    <property type="entry name" value="Autotransporte_beta_dom_sf"/>
</dbReference>
<dbReference type="Gene3D" id="2.40.128.130">
    <property type="entry name" value="Autotransporter beta-domain"/>
    <property type="match status" value="1"/>
</dbReference>
<dbReference type="InterPro" id="IPR011050">
    <property type="entry name" value="Pectin_lyase_fold/virulence"/>
</dbReference>
<dbReference type="Gene3D" id="2.160.20.20">
    <property type="match status" value="1"/>
</dbReference>
<protein>
    <submittedName>
        <fullName evidence="4">Pertactin autotransporter</fullName>
    </submittedName>
</protein>
<feature type="domain" description="Autotransporter" evidence="3">
    <location>
        <begin position="837"/>
        <end position="1105"/>
    </location>
</feature>
<dbReference type="CDD" id="cd01343">
    <property type="entry name" value="PL1_Passenger_AT"/>
    <property type="match status" value="1"/>
</dbReference>
<accession>A0A1Q9QZE2</accession>
<dbReference type="PANTHER" id="PTHR35037:SF3">
    <property type="entry name" value="C-TERMINAL REGION OF AIDA-LIKE PROTEIN"/>
    <property type="match status" value="1"/>
</dbReference>
<dbReference type="OrthoDB" id="6053567at2"/>
<dbReference type="AlphaFoldDB" id="A0A1Q9QZE2"/>
<dbReference type="GO" id="GO:0019867">
    <property type="term" value="C:outer membrane"/>
    <property type="evidence" value="ECO:0007669"/>
    <property type="project" value="InterPro"/>
</dbReference>
<dbReference type="SUPFAM" id="SSF103515">
    <property type="entry name" value="Autotransporter"/>
    <property type="match status" value="1"/>
</dbReference>
<feature type="signal peptide" evidence="2">
    <location>
        <begin position="1"/>
        <end position="37"/>
    </location>
</feature>
<dbReference type="InterPro" id="IPR003991">
    <property type="entry name" value="Pertactin_virulence_factor"/>
</dbReference>
<organism evidence="4 5">
    <name type="scientific">Pseudomonas putida</name>
    <name type="common">Arthrobacter siderocapsulatus</name>
    <dbReference type="NCBI Taxonomy" id="303"/>
    <lineage>
        <taxon>Bacteria</taxon>
        <taxon>Pseudomonadati</taxon>
        <taxon>Pseudomonadota</taxon>
        <taxon>Gammaproteobacteria</taxon>
        <taxon>Pseudomonadales</taxon>
        <taxon>Pseudomonadaceae</taxon>
        <taxon>Pseudomonas</taxon>
    </lineage>
</organism>
<evidence type="ECO:0000313" key="4">
    <source>
        <dbReference type="EMBL" id="OLS60513.1"/>
    </source>
</evidence>
<feature type="chain" id="PRO_5010265217" evidence="2">
    <location>
        <begin position="38"/>
        <end position="1105"/>
    </location>
</feature>
<keyword evidence="1 2" id="KW-0732">Signal</keyword>
<evidence type="ECO:0000313" key="5">
    <source>
        <dbReference type="Proteomes" id="UP000186736"/>
    </source>
</evidence>
<comment type="caution">
    <text evidence="4">The sequence shown here is derived from an EMBL/GenBank/DDBJ whole genome shotgun (WGS) entry which is preliminary data.</text>
</comment>
<evidence type="ECO:0000259" key="3">
    <source>
        <dbReference type="PROSITE" id="PS51208"/>
    </source>
</evidence>
<dbReference type="InterPro" id="IPR004899">
    <property type="entry name" value="Pertactin_central"/>
</dbReference>
<dbReference type="RefSeq" id="WP_075805327.1">
    <property type="nucleotide sequence ID" value="NZ_MKZO01000046.1"/>
</dbReference>